<dbReference type="EMBL" id="NEXB01000127">
    <property type="protein sequence ID" value="PSN85834.1"/>
    <property type="molecule type" value="Genomic_DNA"/>
</dbReference>
<accession>A0A2R6AHI4</accession>
<gene>
    <name evidence="1" type="ORF">B9Q00_10735</name>
</gene>
<protein>
    <submittedName>
        <fullName evidence="1">Uncharacterized protein</fullName>
    </submittedName>
</protein>
<dbReference type="AlphaFoldDB" id="A0A2R6AHI4"/>
<dbReference type="Proteomes" id="UP000241473">
    <property type="component" value="Unassembled WGS sequence"/>
</dbReference>
<comment type="caution">
    <text evidence="1">The sequence shown here is derived from an EMBL/GenBank/DDBJ whole genome shotgun (WGS) entry which is preliminary data.</text>
</comment>
<reference evidence="1 2" key="1">
    <citation type="submission" date="2017-04" db="EMBL/GenBank/DDBJ databases">
        <title>Novel microbial lineages endemic to geothermal iron-oxide mats fill important gaps in the evolutionary history of Archaea.</title>
        <authorList>
            <person name="Jay Z.J."/>
            <person name="Beam J.P."/>
            <person name="Dlakic M."/>
            <person name="Rusch D.B."/>
            <person name="Kozubal M.A."/>
            <person name="Inskeep W.P."/>
        </authorList>
    </citation>
    <scope>NUCLEOTIDE SEQUENCE [LARGE SCALE GENOMIC DNA]</scope>
    <source>
        <strain evidence="1">OSP_C</strain>
    </source>
</reference>
<evidence type="ECO:0000313" key="2">
    <source>
        <dbReference type="Proteomes" id="UP000241473"/>
    </source>
</evidence>
<name>A0A2R6AHI4_9ARCH</name>
<proteinExistence type="predicted"/>
<organism evidence="1 2">
    <name type="scientific">Candidatus Marsarchaeota G1 archaeon OSP_C</name>
    <dbReference type="NCBI Taxonomy" id="1978154"/>
    <lineage>
        <taxon>Archaea</taxon>
        <taxon>Candidatus Marsarchaeota</taxon>
        <taxon>Candidatus Marsarchaeota group 1</taxon>
    </lineage>
</organism>
<evidence type="ECO:0000313" key="1">
    <source>
        <dbReference type="EMBL" id="PSN85834.1"/>
    </source>
</evidence>
<sequence length="157" mass="18235">MITTPQDLVEIDFEPEKEVWNLYELSDGTFLRIRTMLIKLFQQKPRPGQLTAQRQYSAAFSNVQSVKKVNPKLKGVPSDVIPSMEELQRSPKVELQFTPLVEDWNVYRLETQERLRVKLVVTVVYRLQDKWDQFGDPIYITQSQNVIQPVPGQSAIS</sequence>